<evidence type="ECO:0000313" key="9">
    <source>
        <dbReference type="EMBL" id="CAG9315446.1"/>
    </source>
</evidence>
<feature type="domain" description="BZIP" evidence="8">
    <location>
        <begin position="181"/>
        <end position="244"/>
    </location>
</feature>
<dbReference type="EMBL" id="CAJZBQ010000013">
    <property type="protein sequence ID" value="CAG9315446.1"/>
    <property type="molecule type" value="Genomic_DNA"/>
</dbReference>
<evidence type="ECO:0000256" key="4">
    <source>
        <dbReference type="ARBA" id="ARBA00023125"/>
    </source>
</evidence>
<evidence type="ECO:0000256" key="3">
    <source>
        <dbReference type="ARBA" id="ARBA00023015"/>
    </source>
</evidence>
<evidence type="ECO:0000256" key="5">
    <source>
        <dbReference type="ARBA" id="ARBA00023163"/>
    </source>
</evidence>
<dbReference type="InterPro" id="IPR004827">
    <property type="entry name" value="bZIP"/>
</dbReference>
<dbReference type="InterPro" id="IPR044280">
    <property type="entry name" value="Hac1/HY5"/>
</dbReference>
<reference evidence="9" key="1">
    <citation type="submission" date="2021-09" db="EMBL/GenBank/DDBJ databases">
        <authorList>
            <consortium name="AG Swart"/>
            <person name="Singh M."/>
            <person name="Singh A."/>
            <person name="Seah K."/>
            <person name="Emmerich C."/>
        </authorList>
    </citation>
    <scope>NUCLEOTIDE SEQUENCE</scope>
    <source>
        <strain evidence="9">ATCC30299</strain>
    </source>
</reference>
<dbReference type="SMART" id="SM00338">
    <property type="entry name" value="BRLZ"/>
    <property type="match status" value="1"/>
</dbReference>
<dbReference type="GO" id="GO:0045944">
    <property type="term" value="P:positive regulation of transcription by RNA polymerase II"/>
    <property type="evidence" value="ECO:0007669"/>
    <property type="project" value="InterPro"/>
</dbReference>
<sequence length="437" mass="49809">MEDINFDTVFDSVLDQYLNPDLDQASTNVSPIENEDPYFNLDPIPTDNSQDIFLSEKDPKIFSSSLLLQNFDNSDYIRSEICSLCGKNLVKSEDGTCKIPKKRKRLDATPSCASTKVCLDCKKLDIKDLNSYKNASKTSKMVIKRENAKKAFLQKKSEELQKLEEEEKIILENSKNLPIEEQKRLKQKMRNRVSAQRSRDKKKELLTQLIEENENLKSKNNELKRRLIEAENENAHLKKQLSHEYIGDSGSMPKTAKYLSLGFIAAISVIMIVSTSQPQMQGTELKALPSRKLIEVPAIRQKGEVKIIDEVSIFPDKDKYLPISELNEYRQNRMDMYENVPSFRSFEGANDPCARNMINQVRDGKFTTLFCPSIQAFWDQSQESPNLQFIQIVTPLESMSGLAPATPIDPSQDYMLEIICKVTDVKVMPAISATIDP</sequence>
<accession>A0AAU9J104</accession>
<keyword evidence="10" id="KW-1185">Reference proteome</keyword>
<evidence type="ECO:0000256" key="7">
    <source>
        <dbReference type="SAM" id="Coils"/>
    </source>
</evidence>
<dbReference type="AlphaFoldDB" id="A0AAU9J104"/>
<dbReference type="PROSITE" id="PS00036">
    <property type="entry name" value="BZIP_BASIC"/>
    <property type="match status" value="1"/>
</dbReference>
<dbReference type="CDD" id="cd14686">
    <property type="entry name" value="bZIP"/>
    <property type="match status" value="1"/>
</dbReference>
<dbReference type="PROSITE" id="PS50217">
    <property type="entry name" value="BZIP"/>
    <property type="match status" value="1"/>
</dbReference>
<evidence type="ECO:0000256" key="1">
    <source>
        <dbReference type="ARBA" id="ARBA00004123"/>
    </source>
</evidence>
<keyword evidence="5" id="KW-0804">Transcription</keyword>
<protein>
    <recommendedName>
        <fullName evidence="8">BZIP domain-containing protein</fullName>
    </recommendedName>
</protein>
<evidence type="ECO:0000256" key="6">
    <source>
        <dbReference type="ARBA" id="ARBA00023242"/>
    </source>
</evidence>
<dbReference type="SUPFAM" id="SSF57959">
    <property type="entry name" value="Leucine zipper domain"/>
    <property type="match status" value="1"/>
</dbReference>
<keyword evidence="3" id="KW-0805">Transcription regulation</keyword>
<comment type="similarity">
    <text evidence="2">Belongs to the bZIP family.</text>
</comment>
<keyword evidence="6" id="KW-0539">Nucleus</keyword>
<evidence type="ECO:0000259" key="8">
    <source>
        <dbReference type="PROSITE" id="PS50217"/>
    </source>
</evidence>
<proteinExistence type="inferred from homology"/>
<evidence type="ECO:0000313" key="10">
    <source>
        <dbReference type="Proteomes" id="UP001162131"/>
    </source>
</evidence>
<dbReference type="GO" id="GO:0003677">
    <property type="term" value="F:DNA binding"/>
    <property type="evidence" value="ECO:0007669"/>
    <property type="project" value="UniProtKB-KW"/>
</dbReference>
<comment type="subcellular location">
    <subcellularLocation>
        <location evidence="1">Nucleus</location>
    </subcellularLocation>
</comment>
<dbReference type="GO" id="GO:0000981">
    <property type="term" value="F:DNA-binding transcription factor activity, RNA polymerase II-specific"/>
    <property type="evidence" value="ECO:0007669"/>
    <property type="project" value="InterPro"/>
</dbReference>
<dbReference type="Gene3D" id="1.20.5.170">
    <property type="match status" value="1"/>
</dbReference>
<dbReference type="Pfam" id="PF00170">
    <property type="entry name" value="bZIP_1"/>
    <property type="match status" value="1"/>
</dbReference>
<dbReference type="PANTHER" id="PTHR46714:SF6">
    <property type="entry name" value="TRANSCRIPTIONAL ACTIVATOR HAC1"/>
    <property type="match status" value="1"/>
</dbReference>
<evidence type="ECO:0000256" key="2">
    <source>
        <dbReference type="ARBA" id="ARBA00007163"/>
    </source>
</evidence>
<dbReference type="PANTHER" id="PTHR46714">
    <property type="entry name" value="TRANSCRIPTIONAL ACTIVATOR HAC1"/>
    <property type="match status" value="1"/>
</dbReference>
<dbReference type="InterPro" id="IPR046347">
    <property type="entry name" value="bZIP_sf"/>
</dbReference>
<dbReference type="Proteomes" id="UP001162131">
    <property type="component" value="Unassembled WGS sequence"/>
</dbReference>
<comment type="caution">
    <text evidence="9">The sequence shown here is derived from an EMBL/GenBank/DDBJ whole genome shotgun (WGS) entry which is preliminary data.</text>
</comment>
<feature type="coiled-coil region" evidence="7">
    <location>
        <begin position="143"/>
        <end position="240"/>
    </location>
</feature>
<organism evidence="9 10">
    <name type="scientific">Blepharisma stoltei</name>
    <dbReference type="NCBI Taxonomy" id="1481888"/>
    <lineage>
        <taxon>Eukaryota</taxon>
        <taxon>Sar</taxon>
        <taxon>Alveolata</taxon>
        <taxon>Ciliophora</taxon>
        <taxon>Postciliodesmatophora</taxon>
        <taxon>Heterotrichea</taxon>
        <taxon>Heterotrichida</taxon>
        <taxon>Blepharismidae</taxon>
        <taxon>Blepharisma</taxon>
    </lineage>
</organism>
<dbReference type="GO" id="GO:0005634">
    <property type="term" value="C:nucleus"/>
    <property type="evidence" value="ECO:0007669"/>
    <property type="project" value="UniProtKB-SubCell"/>
</dbReference>
<keyword evidence="7" id="KW-0175">Coiled coil</keyword>
<keyword evidence="4" id="KW-0238">DNA-binding</keyword>
<gene>
    <name evidence="9" type="ORF">BSTOLATCC_MIC13216</name>
</gene>
<name>A0AAU9J104_9CILI</name>